<feature type="compositionally biased region" description="Polar residues" evidence="1">
    <location>
        <begin position="534"/>
        <end position="551"/>
    </location>
</feature>
<reference evidence="2" key="1">
    <citation type="submission" date="2021-06" db="EMBL/GenBank/DDBJ databases">
        <authorList>
            <person name="Hodson N. C."/>
            <person name="Mongue J. A."/>
            <person name="Jaron S. K."/>
        </authorList>
    </citation>
    <scope>NUCLEOTIDE SEQUENCE</scope>
</reference>
<protein>
    <submittedName>
        <fullName evidence="2">Uncharacterized protein</fullName>
    </submittedName>
</protein>
<feature type="compositionally biased region" description="Low complexity" evidence="1">
    <location>
        <begin position="367"/>
        <end position="389"/>
    </location>
</feature>
<feature type="compositionally biased region" description="Polar residues" evidence="1">
    <location>
        <begin position="310"/>
        <end position="323"/>
    </location>
</feature>
<feature type="compositionally biased region" description="Polar residues" evidence="1">
    <location>
        <begin position="562"/>
        <end position="583"/>
    </location>
</feature>
<feature type="compositionally biased region" description="Basic and acidic residues" evidence="1">
    <location>
        <begin position="587"/>
        <end position="609"/>
    </location>
</feature>
<feature type="compositionally biased region" description="Polar residues" evidence="1">
    <location>
        <begin position="391"/>
        <end position="410"/>
    </location>
</feature>
<dbReference type="AlphaFoldDB" id="A0A8J2LG86"/>
<organism evidence="2 3">
    <name type="scientific">Allacma fusca</name>
    <dbReference type="NCBI Taxonomy" id="39272"/>
    <lineage>
        <taxon>Eukaryota</taxon>
        <taxon>Metazoa</taxon>
        <taxon>Ecdysozoa</taxon>
        <taxon>Arthropoda</taxon>
        <taxon>Hexapoda</taxon>
        <taxon>Collembola</taxon>
        <taxon>Symphypleona</taxon>
        <taxon>Sminthuridae</taxon>
        <taxon>Allacma</taxon>
    </lineage>
</organism>
<accession>A0A8J2LG86</accession>
<feature type="region of interest" description="Disordered" evidence="1">
    <location>
        <begin position="310"/>
        <end position="410"/>
    </location>
</feature>
<proteinExistence type="predicted"/>
<feature type="region of interest" description="Disordered" evidence="1">
    <location>
        <begin position="534"/>
        <end position="615"/>
    </location>
</feature>
<feature type="region of interest" description="Disordered" evidence="1">
    <location>
        <begin position="232"/>
        <end position="279"/>
    </location>
</feature>
<sequence length="669" mass="73533">MPTKLQLATTCHTGKRIPNPYGFEDGSEYQKTCVYSSYKQVNYERVSSLCTIVIFLNENGSSIKFEFATWENFELRKMLDLLWSTYYNRIHMCIKCHEEFLKVERLYDNLDGSESNFDAVREQFAFTVVESVIKSQYINNYVHGNAFDAIRYLVFKEWGGKFRKQNQISKSKLEKAKQVLIPSMTGKSLALNRVGVAPENNIQMQLGKEKPTVSATSEKDLKQVRTLVQSTNVPPISDTPDKTKALKSNKKDTRVNRFSNMQTNGNNSSTIKSNSTAAETTISVENGADSAKPLGNLLTLSETTRPFHSEAQIKTNANSCSSAEQRDESIPKTPDMDLNAELGSTEITDKPINSLEPDPEFDCVEGAKPSTSSSSSASSLPPEASNAAATTDPTSNPKSSPPVSIAQNNTPVLPQSTYILSPDGRKLISKCGKLSPKQKLIFVKRDPVTGRMVRVPKPNFSMVKGKFNGREVIVRSTPSSIFQPQTFLNSSGSSTHVKTVNLPVESAVSSFPVKNVVTEPGSPSVPRIVSVQSIPTASSEGHSSSTQFTDDISNDSSEESAGFSQVESNQQLNSSSDVTQKPSKVSPDGKRQSTDDNSKSKGEPPEVRSIRSGRRIKRVYDSSSWASGLEMDQLVAQSLKDGRTDRSGYSPKRATKINNKVYVITVKIV</sequence>
<gene>
    <name evidence="2" type="ORF">AFUS01_LOCUS44932</name>
</gene>
<feature type="compositionally biased region" description="Polar residues" evidence="1">
    <location>
        <begin position="256"/>
        <end position="279"/>
    </location>
</feature>
<evidence type="ECO:0000313" key="3">
    <source>
        <dbReference type="Proteomes" id="UP000708208"/>
    </source>
</evidence>
<keyword evidence="3" id="KW-1185">Reference proteome</keyword>
<dbReference type="Proteomes" id="UP000708208">
    <property type="component" value="Unassembled WGS sequence"/>
</dbReference>
<dbReference type="EMBL" id="CAJVCH010570676">
    <property type="protein sequence ID" value="CAG7835577.1"/>
    <property type="molecule type" value="Genomic_DNA"/>
</dbReference>
<name>A0A8J2LG86_9HEXA</name>
<evidence type="ECO:0000313" key="2">
    <source>
        <dbReference type="EMBL" id="CAG7835577.1"/>
    </source>
</evidence>
<evidence type="ECO:0000256" key="1">
    <source>
        <dbReference type="SAM" id="MobiDB-lite"/>
    </source>
</evidence>
<comment type="caution">
    <text evidence="2">The sequence shown here is derived from an EMBL/GenBank/DDBJ whole genome shotgun (WGS) entry which is preliminary data.</text>
</comment>
<feature type="compositionally biased region" description="Basic and acidic residues" evidence="1">
    <location>
        <begin position="239"/>
        <end position="255"/>
    </location>
</feature>